<reference evidence="2" key="1">
    <citation type="journal article" date="2019" name="Int. J. Syst. Evol. Microbiol.">
        <title>The Global Catalogue of Microorganisms (GCM) 10K type strain sequencing project: providing services to taxonomists for standard genome sequencing and annotation.</title>
        <authorList>
            <consortium name="The Broad Institute Genomics Platform"/>
            <consortium name="The Broad Institute Genome Sequencing Center for Infectious Disease"/>
            <person name="Wu L."/>
            <person name="Ma J."/>
        </authorList>
    </citation>
    <scope>NUCLEOTIDE SEQUENCE [LARGE SCALE GENOMIC DNA]</scope>
    <source>
        <strain evidence="2">CECT 8482</strain>
    </source>
</reference>
<protein>
    <submittedName>
        <fullName evidence="1">Uncharacterized protein</fullName>
    </submittedName>
</protein>
<evidence type="ECO:0000313" key="2">
    <source>
        <dbReference type="Proteomes" id="UP001243846"/>
    </source>
</evidence>
<keyword evidence="2" id="KW-1185">Reference proteome</keyword>
<name>A0ABT8DDV7_9RHOB</name>
<evidence type="ECO:0000313" key="1">
    <source>
        <dbReference type="EMBL" id="MDN3713439.1"/>
    </source>
</evidence>
<organism evidence="1 2">
    <name type="scientific">Paracoccus cavernae</name>
    <dbReference type="NCBI Taxonomy" id="1571207"/>
    <lineage>
        <taxon>Bacteria</taxon>
        <taxon>Pseudomonadati</taxon>
        <taxon>Pseudomonadota</taxon>
        <taxon>Alphaproteobacteria</taxon>
        <taxon>Rhodobacterales</taxon>
        <taxon>Paracoccaceae</taxon>
        <taxon>Paracoccus</taxon>
    </lineage>
</organism>
<comment type="caution">
    <text evidence="1">The sequence shown here is derived from an EMBL/GenBank/DDBJ whole genome shotgun (WGS) entry which is preliminary data.</text>
</comment>
<gene>
    <name evidence="1" type="ORF">QWZ10_19930</name>
</gene>
<proteinExistence type="predicted"/>
<dbReference type="Proteomes" id="UP001243846">
    <property type="component" value="Unassembled WGS sequence"/>
</dbReference>
<sequence length="152" mass="16586">MAKLTKAITGVPDGEIYPQEIPAGAECPPALHDYAASIGAFEEVTDGDVMVSVEFDPHSNAAYQEALAELQRMAGDLDARSEALDAREADLVARAQDLDLRHADLETCDADLAVRVAAFEASQAAIRRMRAKLWKTQISTRRMPRRQSGCQD</sequence>
<accession>A0ABT8DDV7</accession>
<dbReference type="EMBL" id="JAUFRC010000001">
    <property type="protein sequence ID" value="MDN3713439.1"/>
    <property type="molecule type" value="Genomic_DNA"/>
</dbReference>